<dbReference type="Proteomes" id="UP001189429">
    <property type="component" value="Unassembled WGS sequence"/>
</dbReference>
<proteinExistence type="predicted"/>
<gene>
    <name evidence="1" type="ORF">PCOR1329_LOCUS73693</name>
</gene>
<dbReference type="EMBL" id="CAUYUJ010019941">
    <property type="protein sequence ID" value="CAK0894731.1"/>
    <property type="molecule type" value="Genomic_DNA"/>
</dbReference>
<accession>A0ABN9X932</accession>
<evidence type="ECO:0000313" key="1">
    <source>
        <dbReference type="EMBL" id="CAK0894731.1"/>
    </source>
</evidence>
<protein>
    <submittedName>
        <fullName evidence="1">Uncharacterized protein</fullName>
    </submittedName>
</protein>
<sequence length="159" mass="17465">MKETIASALNRKKLHWLGLAPETQPPRAHLSGRLPKDACARWSDQFLKVKECITFSGLTASGHHLQASIAARRALARPAHMLRRRPLPSLNIRTPTVDLRHPVAGTVGPCESASLGFREMFLLFSGSDAPLPCRAHRALCTLLHGSTKHARSAECVPQR</sequence>
<comment type="caution">
    <text evidence="1">The sequence shown here is derived from an EMBL/GenBank/DDBJ whole genome shotgun (WGS) entry which is preliminary data.</text>
</comment>
<name>A0ABN9X932_9DINO</name>
<evidence type="ECO:0000313" key="2">
    <source>
        <dbReference type="Proteomes" id="UP001189429"/>
    </source>
</evidence>
<reference evidence="1" key="1">
    <citation type="submission" date="2023-10" db="EMBL/GenBank/DDBJ databases">
        <authorList>
            <person name="Chen Y."/>
            <person name="Shah S."/>
            <person name="Dougan E. K."/>
            <person name="Thang M."/>
            <person name="Chan C."/>
        </authorList>
    </citation>
    <scope>NUCLEOTIDE SEQUENCE [LARGE SCALE GENOMIC DNA]</scope>
</reference>
<keyword evidence="2" id="KW-1185">Reference proteome</keyword>
<organism evidence="1 2">
    <name type="scientific">Prorocentrum cordatum</name>
    <dbReference type="NCBI Taxonomy" id="2364126"/>
    <lineage>
        <taxon>Eukaryota</taxon>
        <taxon>Sar</taxon>
        <taxon>Alveolata</taxon>
        <taxon>Dinophyceae</taxon>
        <taxon>Prorocentrales</taxon>
        <taxon>Prorocentraceae</taxon>
        <taxon>Prorocentrum</taxon>
    </lineage>
</organism>